<evidence type="ECO:0000256" key="1">
    <source>
        <dbReference type="SAM" id="MobiDB-lite"/>
    </source>
</evidence>
<comment type="caution">
    <text evidence="2">The sequence shown here is derived from an EMBL/GenBank/DDBJ whole genome shotgun (WGS) entry which is preliminary data.</text>
</comment>
<protein>
    <submittedName>
        <fullName evidence="2">Uncharacterized protein</fullName>
    </submittedName>
</protein>
<organism evidence="2 3">
    <name type="scientific">Dreissena polymorpha</name>
    <name type="common">Zebra mussel</name>
    <name type="synonym">Mytilus polymorpha</name>
    <dbReference type="NCBI Taxonomy" id="45954"/>
    <lineage>
        <taxon>Eukaryota</taxon>
        <taxon>Metazoa</taxon>
        <taxon>Spiralia</taxon>
        <taxon>Lophotrochozoa</taxon>
        <taxon>Mollusca</taxon>
        <taxon>Bivalvia</taxon>
        <taxon>Autobranchia</taxon>
        <taxon>Heteroconchia</taxon>
        <taxon>Euheterodonta</taxon>
        <taxon>Imparidentia</taxon>
        <taxon>Neoheterodontei</taxon>
        <taxon>Myida</taxon>
        <taxon>Dreissenoidea</taxon>
        <taxon>Dreissenidae</taxon>
        <taxon>Dreissena</taxon>
    </lineage>
</organism>
<dbReference type="AlphaFoldDB" id="A0A9D4HL96"/>
<sequence>MFICLQLARDPWIVQFSGTRIPERGTSNHAASQQTPGRLDESRLPRQADSKSTLRHSPDSKPLCVRIVKQGLPLLHLLALPQQAMLIEVTNRAHQHSLRRFRCAQNTFI</sequence>
<feature type="compositionally biased region" description="Basic and acidic residues" evidence="1">
    <location>
        <begin position="38"/>
        <end position="49"/>
    </location>
</feature>
<dbReference type="Proteomes" id="UP000828390">
    <property type="component" value="Unassembled WGS sequence"/>
</dbReference>
<proteinExistence type="predicted"/>
<dbReference type="EMBL" id="JAIWYP010000012">
    <property type="protein sequence ID" value="KAH3724557.1"/>
    <property type="molecule type" value="Genomic_DNA"/>
</dbReference>
<reference evidence="2" key="2">
    <citation type="submission" date="2020-11" db="EMBL/GenBank/DDBJ databases">
        <authorList>
            <person name="McCartney M.A."/>
            <person name="Auch B."/>
            <person name="Kono T."/>
            <person name="Mallez S."/>
            <person name="Becker A."/>
            <person name="Gohl D.M."/>
            <person name="Silverstein K.A.T."/>
            <person name="Koren S."/>
            <person name="Bechman K.B."/>
            <person name="Herman A."/>
            <person name="Abrahante J.E."/>
            <person name="Garbe J."/>
        </authorList>
    </citation>
    <scope>NUCLEOTIDE SEQUENCE</scope>
    <source>
        <strain evidence="2">Duluth1</strain>
        <tissue evidence="2">Whole animal</tissue>
    </source>
</reference>
<evidence type="ECO:0000313" key="3">
    <source>
        <dbReference type="Proteomes" id="UP000828390"/>
    </source>
</evidence>
<feature type="region of interest" description="Disordered" evidence="1">
    <location>
        <begin position="20"/>
        <end position="59"/>
    </location>
</feature>
<name>A0A9D4HL96_DREPO</name>
<reference evidence="2" key="1">
    <citation type="journal article" date="2019" name="bioRxiv">
        <title>The Genome of the Zebra Mussel, Dreissena polymorpha: A Resource for Invasive Species Research.</title>
        <authorList>
            <person name="McCartney M.A."/>
            <person name="Auch B."/>
            <person name="Kono T."/>
            <person name="Mallez S."/>
            <person name="Zhang Y."/>
            <person name="Obille A."/>
            <person name="Becker A."/>
            <person name="Abrahante J.E."/>
            <person name="Garbe J."/>
            <person name="Badalamenti J.P."/>
            <person name="Herman A."/>
            <person name="Mangelson H."/>
            <person name="Liachko I."/>
            <person name="Sullivan S."/>
            <person name="Sone E.D."/>
            <person name="Koren S."/>
            <person name="Silverstein K.A.T."/>
            <person name="Beckman K.B."/>
            <person name="Gohl D.M."/>
        </authorList>
    </citation>
    <scope>NUCLEOTIDE SEQUENCE</scope>
    <source>
        <strain evidence="2">Duluth1</strain>
        <tissue evidence="2">Whole animal</tissue>
    </source>
</reference>
<evidence type="ECO:0000313" key="2">
    <source>
        <dbReference type="EMBL" id="KAH3724557.1"/>
    </source>
</evidence>
<keyword evidence="3" id="KW-1185">Reference proteome</keyword>
<gene>
    <name evidence="2" type="ORF">DPMN_050377</name>
</gene>
<accession>A0A9D4HL96</accession>
<feature type="compositionally biased region" description="Polar residues" evidence="1">
    <location>
        <begin position="25"/>
        <end position="36"/>
    </location>
</feature>